<protein>
    <submittedName>
        <fullName evidence="1">Uncharacterized protein</fullName>
    </submittedName>
</protein>
<name>F7YG33_MESOW</name>
<evidence type="ECO:0000313" key="2">
    <source>
        <dbReference type="Proteomes" id="UP000001623"/>
    </source>
</evidence>
<organism evidence="1 2">
    <name type="scientific">Mesorhizobium opportunistum (strain LMG 24607 / HAMBI 3007 / WSM2075)</name>
    <dbReference type="NCBI Taxonomy" id="536019"/>
    <lineage>
        <taxon>Bacteria</taxon>
        <taxon>Pseudomonadati</taxon>
        <taxon>Pseudomonadota</taxon>
        <taxon>Alphaproteobacteria</taxon>
        <taxon>Hyphomicrobiales</taxon>
        <taxon>Phyllobacteriaceae</taxon>
        <taxon>Mesorhizobium</taxon>
    </lineage>
</organism>
<dbReference type="EMBL" id="CP002279">
    <property type="protein sequence ID" value="AEH89145.1"/>
    <property type="molecule type" value="Genomic_DNA"/>
</dbReference>
<proteinExistence type="predicted"/>
<evidence type="ECO:0000313" key="1">
    <source>
        <dbReference type="EMBL" id="AEH89145.1"/>
    </source>
</evidence>
<dbReference type="Proteomes" id="UP000001623">
    <property type="component" value="Chromosome"/>
</dbReference>
<gene>
    <name evidence="1" type="ordered locus">Mesop_4725</name>
</gene>
<dbReference type="AlphaFoldDB" id="F7YG33"/>
<dbReference type="HOGENOM" id="CLU_2700481_0_0_5"/>
<reference evidence="1 2" key="1">
    <citation type="submission" date="2010-10" db="EMBL/GenBank/DDBJ databases">
        <title>Complete sequence of Mesorhizobium opportunistum WSM2075.</title>
        <authorList>
            <consortium name="US DOE Joint Genome Institute"/>
            <person name="Lucas S."/>
            <person name="Copeland A."/>
            <person name="Lapidus A."/>
            <person name="Cheng J.-F."/>
            <person name="Bruce D."/>
            <person name="Goodwin L."/>
            <person name="Pitluck S."/>
            <person name="Chertkov O."/>
            <person name="Misra M."/>
            <person name="Detter J.C."/>
            <person name="Han C."/>
            <person name="Tapia R."/>
            <person name="Land M."/>
            <person name="Hauser L."/>
            <person name="Kyrpides N."/>
            <person name="Ovchinnikova G."/>
            <person name="Mavrommatis K.M."/>
            <person name="Tiwari R.P."/>
            <person name="Howieson J.G."/>
            <person name="O'Hara G.W."/>
            <person name="Nandasena K.G."/>
            <person name="Woyke T."/>
        </authorList>
    </citation>
    <scope>NUCLEOTIDE SEQUENCE [LARGE SCALE GENOMIC DNA]</scope>
    <source>
        <strain evidence="2">LMG 24607 / HAMBI 3007 / WSM2075</strain>
    </source>
</reference>
<dbReference type="KEGG" id="mop:Mesop_4725"/>
<sequence length="73" mass="8157">MVFREIIGDKVMHDCDLCGRPVQMGQGLYEGTHLHELDGTFCRGCFSESAFSPAQRAEGVSRIRASLVVRKKE</sequence>
<accession>F7YG33</accession>